<protein>
    <submittedName>
        <fullName evidence="1">Uncharacterized protein</fullName>
    </submittedName>
</protein>
<name>A0A1X7TWC1_AMPQE</name>
<evidence type="ECO:0000313" key="1">
    <source>
        <dbReference type="EnsemblMetazoa" id="Aqu2.1.19526_001"/>
    </source>
</evidence>
<dbReference type="AlphaFoldDB" id="A0A1X7TWC1"/>
<dbReference type="InParanoid" id="A0A1X7TWC1"/>
<organism evidence="1">
    <name type="scientific">Amphimedon queenslandica</name>
    <name type="common">Sponge</name>
    <dbReference type="NCBI Taxonomy" id="400682"/>
    <lineage>
        <taxon>Eukaryota</taxon>
        <taxon>Metazoa</taxon>
        <taxon>Porifera</taxon>
        <taxon>Demospongiae</taxon>
        <taxon>Heteroscleromorpha</taxon>
        <taxon>Haplosclerida</taxon>
        <taxon>Niphatidae</taxon>
        <taxon>Amphimedon</taxon>
    </lineage>
</organism>
<dbReference type="EnsemblMetazoa" id="Aqu2.1.19526_001">
    <property type="protein sequence ID" value="Aqu2.1.19526_001"/>
    <property type="gene ID" value="Aqu2.1.19526"/>
</dbReference>
<accession>A0A1X7TWC1</accession>
<sequence length="70" mass="7488">MDRIVLSSKSGDMSCYVARVLKESELTPLKSIIQLDPCLRHMSGCVSGAGGVVRFAKAGAKESSLRNFGK</sequence>
<proteinExistence type="predicted"/>
<reference evidence="1" key="1">
    <citation type="submission" date="2017-05" db="UniProtKB">
        <authorList>
            <consortium name="EnsemblMetazoa"/>
        </authorList>
    </citation>
    <scope>IDENTIFICATION</scope>
</reference>